<organism evidence="3 4">
    <name type="scientific">Adineta steineri</name>
    <dbReference type="NCBI Taxonomy" id="433720"/>
    <lineage>
        <taxon>Eukaryota</taxon>
        <taxon>Metazoa</taxon>
        <taxon>Spiralia</taxon>
        <taxon>Gnathifera</taxon>
        <taxon>Rotifera</taxon>
        <taxon>Eurotatoria</taxon>
        <taxon>Bdelloidea</taxon>
        <taxon>Adinetida</taxon>
        <taxon>Adinetidae</taxon>
        <taxon>Adineta</taxon>
    </lineage>
</organism>
<gene>
    <name evidence="3" type="ORF">OXD698_LOCUS44455</name>
</gene>
<dbReference type="SUPFAM" id="SSF51905">
    <property type="entry name" value="FAD/NAD(P)-binding domain"/>
    <property type="match status" value="1"/>
</dbReference>
<reference evidence="3" key="1">
    <citation type="submission" date="2021-02" db="EMBL/GenBank/DDBJ databases">
        <authorList>
            <person name="Nowell W R."/>
        </authorList>
    </citation>
    <scope>NUCLEOTIDE SEQUENCE</scope>
</reference>
<evidence type="ECO:0000313" key="3">
    <source>
        <dbReference type="EMBL" id="CAF4269970.1"/>
    </source>
</evidence>
<dbReference type="GO" id="GO:0016614">
    <property type="term" value="F:oxidoreductase activity, acting on CH-OH group of donors"/>
    <property type="evidence" value="ECO:0007669"/>
    <property type="project" value="InterPro"/>
</dbReference>
<dbReference type="InterPro" id="IPR012132">
    <property type="entry name" value="GMC_OxRdtase"/>
</dbReference>
<dbReference type="PANTHER" id="PTHR11552:SF147">
    <property type="entry name" value="CHOLINE DEHYDROGENASE, MITOCHONDRIAL"/>
    <property type="match status" value="1"/>
</dbReference>
<dbReference type="Pfam" id="PF05199">
    <property type="entry name" value="GMC_oxred_C"/>
    <property type="match status" value="1"/>
</dbReference>
<feature type="domain" description="Glucose-methanol-choline oxidoreductase C-terminal" evidence="2">
    <location>
        <begin position="7"/>
        <end position="85"/>
    </location>
</feature>
<sequence length="101" mass="11259">NFSQYVEFEELPGSNVTSDEDLSDYIHKEVWGHHACCTNKMGDTENDPLAVVNSKGQVKGVKNLRIADISTWSKMPGYFPFLPVAIACEKIANDIIQLART</sequence>
<dbReference type="AlphaFoldDB" id="A0A820G0N6"/>
<dbReference type="GO" id="GO:0050660">
    <property type="term" value="F:flavin adenine dinucleotide binding"/>
    <property type="evidence" value="ECO:0007669"/>
    <property type="project" value="InterPro"/>
</dbReference>
<dbReference type="InterPro" id="IPR036188">
    <property type="entry name" value="FAD/NAD-bd_sf"/>
</dbReference>
<proteinExistence type="inferred from homology"/>
<dbReference type="InterPro" id="IPR007867">
    <property type="entry name" value="GMC_OxRtase_C"/>
</dbReference>
<name>A0A820G0N6_9BILA</name>
<feature type="non-terminal residue" evidence="3">
    <location>
        <position position="1"/>
    </location>
</feature>
<comment type="similarity">
    <text evidence="1">Belongs to the GMC oxidoreductase family.</text>
</comment>
<evidence type="ECO:0000259" key="2">
    <source>
        <dbReference type="Pfam" id="PF05199"/>
    </source>
</evidence>
<evidence type="ECO:0000313" key="4">
    <source>
        <dbReference type="Proteomes" id="UP000663844"/>
    </source>
</evidence>
<dbReference type="EMBL" id="CAJOAZ010013649">
    <property type="protein sequence ID" value="CAF4269970.1"/>
    <property type="molecule type" value="Genomic_DNA"/>
</dbReference>
<evidence type="ECO:0000256" key="1">
    <source>
        <dbReference type="ARBA" id="ARBA00010790"/>
    </source>
</evidence>
<dbReference type="Gene3D" id="3.50.50.60">
    <property type="entry name" value="FAD/NAD(P)-binding domain"/>
    <property type="match status" value="1"/>
</dbReference>
<dbReference type="PANTHER" id="PTHR11552">
    <property type="entry name" value="GLUCOSE-METHANOL-CHOLINE GMC OXIDOREDUCTASE"/>
    <property type="match status" value="1"/>
</dbReference>
<accession>A0A820G0N6</accession>
<protein>
    <recommendedName>
        <fullName evidence="2">Glucose-methanol-choline oxidoreductase C-terminal domain-containing protein</fullName>
    </recommendedName>
</protein>
<comment type="caution">
    <text evidence="3">The sequence shown here is derived from an EMBL/GenBank/DDBJ whole genome shotgun (WGS) entry which is preliminary data.</text>
</comment>
<dbReference type="Proteomes" id="UP000663844">
    <property type="component" value="Unassembled WGS sequence"/>
</dbReference>